<reference evidence="3 4" key="1">
    <citation type="submission" date="2020-08" db="EMBL/GenBank/DDBJ databases">
        <title>Sequencing the genomes of 1000 actinobacteria strains.</title>
        <authorList>
            <person name="Klenk H.-P."/>
        </authorList>
    </citation>
    <scope>NUCLEOTIDE SEQUENCE [LARGE SCALE GENOMIC DNA]</scope>
    <source>
        <strain evidence="3 4">DSM 28796</strain>
    </source>
</reference>
<protein>
    <submittedName>
        <fullName evidence="3">Uncharacterized protein</fullName>
    </submittedName>
</protein>
<dbReference type="EMBL" id="JACHLZ010000001">
    <property type="protein sequence ID" value="MBB5831357.1"/>
    <property type="molecule type" value="Genomic_DNA"/>
</dbReference>
<gene>
    <name evidence="3" type="ORF">HNR70_001170</name>
</gene>
<dbReference type="PROSITE" id="PS51257">
    <property type="entry name" value="PROKAR_LIPOPROTEIN"/>
    <property type="match status" value="1"/>
</dbReference>
<feature type="compositionally biased region" description="Gly residues" evidence="1">
    <location>
        <begin position="30"/>
        <end position="39"/>
    </location>
</feature>
<dbReference type="Proteomes" id="UP000588158">
    <property type="component" value="Unassembled WGS sequence"/>
</dbReference>
<feature type="signal peptide" evidence="2">
    <location>
        <begin position="1"/>
        <end position="27"/>
    </location>
</feature>
<feature type="compositionally biased region" description="Acidic residues" evidence="1">
    <location>
        <begin position="42"/>
        <end position="99"/>
    </location>
</feature>
<proteinExistence type="predicted"/>
<feature type="chain" id="PRO_5032972762" evidence="2">
    <location>
        <begin position="28"/>
        <end position="218"/>
    </location>
</feature>
<evidence type="ECO:0000313" key="4">
    <source>
        <dbReference type="Proteomes" id="UP000588158"/>
    </source>
</evidence>
<evidence type="ECO:0000256" key="1">
    <source>
        <dbReference type="SAM" id="MobiDB-lite"/>
    </source>
</evidence>
<dbReference type="RefSeq" id="WP_184324841.1">
    <property type="nucleotide sequence ID" value="NZ_JACHLZ010000001.1"/>
</dbReference>
<evidence type="ECO:0000313" key="3">
    <source>
        <dbReference type="EMBL" id="MBB5831357.1"/>
    </source>
</evidence>
<name>A0A841ABN6_9MICO</name>
<keyword evidence="4" id="KW-1185">Reference proteome</keyword>
<comment type="caution">
    <text evidence="3">The sequence shown here is derived from an EMBL/GenBank/DDBJ whole genome shotgun (WGS) entry which is preliminary data.</text>
</comment>
<dbReference type="AlphaFoldDB" id="A0A841ABN6"/>
<evidence type="ECO:0000256" key="2">
    <source>
        <dbReference type="SAM" id="SignalP"/>
    </source>
</evidence>
<sequence length="218" mass="22393">MNAFTRRTARGLATGLGALALVAGASACGGLDGLTGGGDEPTAVEESADATDESTAESTDDAGTEDAGTEDGATDDATDEATDDATDEATDDATDEATDDTAAGEPLSEEDLTLAGDRFYVFLEGIAQVDPEKACSVVLDYETGEPATGDGLQACIDSFGEVEDEIDPETAALLDRSMIDTVDNGDGRAEVTFMGESGDMYMVKASDGQWYIQADSSF</sequence>
<feature type="region of interest" description="Disordered" evidence="1">
    <location>
        <begin position="29"/>
        <end position="110"/>
    </location>
</feature>
<organism evidence="3 4">
    <name type="scientific">Brachybacterium aquaticum</name>
    <dbReference type="NCBI Taxonomy" id="1432564"/>
    <lineage>
        <taxon>Bacteria</taxon>
        <taxon>Bacillati</taxon>
        <taxon>Actinomycetota</taxon>
        <taxon>Actinomycetes</taxon>
        <taxon>Micrococcales</taxon>
        <taxon>Dermabacteraceae</taxon>
        <taxon>Brachybacterium</taxon>
    </lineage>
</organism>
<keyword evidence="2" id="KW-0732">Signal</keyword>
<accession>A0A841ABN6</accession>